<evidence type="ECO:0000313" key="2">
    <source>
        <dbReference type="EMBL" id="OEU22182.1"/>
    </source>
</evidence>
<dbReference type="OrthoDB" id="55148at2759"/>
<reference evidence="2 3" key="1">
    <citation type="submission" date="2016-09" db="EMBL/GenBank/DDBJ databases">
        <title>Extensive genetic diversity and differential bi-allelic expression allows diatom success in the polar Southern Ocean.</title>
        <authorList>
            <consortium name="DOE Joint Genome Institute"/>
            <person name="Mock T."/>
            <person name="Otillar R.P."/>
            <person name="Strauss J."/>
            <person name="Dupont C."/>
            <person name="Frickenhaus S."/>
            <person name="Maumus F."/>
            <person name="Mcmullan M."/>
            <person name="Sanges R."/>
            <person name="Schmutz J."/>
            <person name="Toseland A."/>
            <person name="Valas R."/>
            <person name="Veluchamy A."/>
            <person name="Ward B.J."/>
            <person name="Allen A."/>
            <person name="Barry K."/>
            <person name="Falciatore A."/>
            <person name="Ferrante M."/>
            <person name="Fortunato A.E."/>
            <person name="Gloeckner G."/>
            <person name="Gruber A."/>
            <person name="Hipkin R."/>
            <person name="Janech M."/>
            <person name="Kroth P."/>
            <person name="Leese F."/>
            <person name="Lindquist E."/>
            <person name="Lyon B.R."/>
            <person name="Martin J."/>
            <person name="Mayer C."/>
            <person name="Parker M."/>
            <person name="Quesneville H."/>
            <person name="Raymond J."/>
            <person name="Uhlig C."/>
            <person name="Valentin K.U."/>
            <person name="Worden A.Z."/>
            <person name="Armbrust E.V."/>
            <person name="Bowler C."/>
            <person name="Green B."/>
            <person name="Moulton V."/>
            <person name="Van Oosterhout C."/>
            <person name="Grigoriev I."/>
        </authorList>
    </citation>
    <scope>NUCLEOTIDE SEQUENCE [LARGE SCALE GENOMIC DNA]</scope>
    <source>
        <strain evidence="2 3">CCMP1102</strain>
    </source>
</reference>
<dbReference type="EMBL" id="KV784353">
    <property type="protein sequence ID" value="OEU22182.1"/>
    <property type="molecule type" value="Genomic_DNA"/>
</dbReference>
<feature type="transmembrane region" description="Helical" evidence="1">
    <location>
        <begin position="353"/>
        <end position="376"/>
    </location>
</feature>
<evidence type="ECO:0000256" key="1">
    <source>
        <dbReference type="SAM" id="Phobius"/>
    </source>
</evidence>
<organism evidence="2 3">
    <name type="scientific">Fragilariopsis cylindrus CCMP1102</name>
    <dbReference type="NCBI Taxonomy" id="635003"/>
    <lineage>
        <taxon>Eukaryota</taxon>
        <taxon>Sar</taxon>
        <taxon>Stramenopiles</taxon>
        <taxon>Ochrophyta</taxon>
        <taxon>Bacillariophyta</taxon>
        <taxon>Bacillariophyceae</taxon>
        <taxon>Bacillariophycidae</taxon>
        <taxon>Bacillariales</taxon>
        <taxon>Bacillariaceae</taxon>
        <taxon>Fragilariopsis</taxon>
    </lineage>
</organism>
<protein>
    <submittedName>
        <fullName evidence="2">Uncharacterized protein</fullName>
    </submittedName>
</protein>
<evidence type="ECO:0000313" key="3">
    <source>
        <dbReference type="Proteomes" id="UP000095751"/>
    </source>
</evidence>
<dbReference type="Proteomes" id="UP000095751">
    <property type="component" value="Unassembled WGS sequence"/>
</dbReference>
<sequence>MNADIDQHQQVALTAHRRTSPRMITVILKTEEYELPFRYENKTDKLVENVIVNLMNANFNNEEVCLYNSHQQAATDAADDEDDDFDINGGRRGRILEVITILQQTEELPFGLKNQTDQLVDSFLKKLDIIADARRSRRLELIPVLEPNNQVPVRTKDTINELVDIFLHYHINSNIENEEDRQYDHNDSDDGLRRRRLNVITILQQTEEFSFQYENRIDQFVENSLERLKGDTHDMICESALGDAYNGLDTSLAKELGLFDEQERGGLLSSGGFPILHNLMRSDSRECVDEKYLQKEDIQMYNLLNECFKAPTMTLAPNPEEKRYRFLVECDPSALTHTNAFGYSPIHSNVATIILPTMNDFIFVVAVFLFCLVKWFSMHHSTFN</sequence>
<dbReference type="InParanoid" id="A0A1E7FVK3"/>
<proteinExistence type="predicted"/>
<name>A0A1E7FVK3_9STRA</name>
<dbReference type="KEGG" id="fcy:FRACYDRAFT_232336"/>
<keyword evidence="1" id="KW-0472">Membrane</keyword>
<accession>A0A1E7FVK3</accession>
<gene>
    <name evidence="2" type="ORF">FRACYDRAFT_232336</name>
</gene>
<keyword evidence="3" id="KW-1185">Reference proteome</keyword>
<keyword evidence="1" id="KW-0812">Transmembrane</keyword>
<dbReference type="AlphaFoldDB" id="A0A1E7FVK3"/>
<keyword evidence="1" id="KW-1133">Transmembrane helix</keyword>